<dbReference type="Gene3D" id="3.30.1330.10">
    <property type="entry name" value="PurM-like, N-terminal domain"/>
    <property type="match status" value="1"/>
</dbReference>
<feature type="domain" description="PurM-like N-terminal" evidence="6">
    <location>
        <begin position="128"/>
        <end position="237"/>
    </location>
</feature>
<dbReference type="PANTHER" id="PTHR10256:SF0">
    <property type="entry name" value="INACTIVE SELENIDE, WATER DIKINASE-LIKE PROTEIN-RELATED"/>
    <property type="match status" value="1"/>
</dbReference>
<dbReference type="NCBIfam" id="TIGR00476">
    <property type="entry name" value="selD"/>
    <property type="match status" value="1"/>
</dbReference>
<dbReference type="CDD" id="cd02195">
    <property type="entry name" value="SelD"/>
    <property type="match status" value="1"/>
</dbReference>
<dbReference type="Pfam" id="PF02769">
    <property type="entry name" value="AIRS_C"/>
    <property type="match status" value="1"/>
</dbReference>
<dbReference type="GO" id="GO:0004756">
    <property type="term" value="F:selenide, water dikinase activity"/>
    <property type="evidence" value="ECO:0007669"/>
    <property type="project" value="TreeGrafter"/>
</dbReference>
<keyword evidence="4" id="KW-0067">ATP-binding</keyword>
<sequence length="437" mass="47189">MRPGPILPVVTKATSRMVCSTLKSDSQSESIAKLVRRIHHHIIQAAAMEAAAQQTKNIIGREFSTPSEANVVANAAAFDPTALGLEADFVLTNFSALKGCGCKLPQAKLLGYLDDLANDLKPNETPGMDSSVVKISHGTDLYLVSTTDFFFPSVEDPYVQGKIACANVLSDAYAMGVTEVDTMLMILGVCRDMSEKQRDVVTTQMIRGFNDLARQAHTNVTGGQTVMNPWPIVGGVAMSVRSESQIIRPENAVVGDVIILTKPLGTQVAVNLFQWKKKPERWQRVESIVTPEDADVAFQMASESMSRLNLNAAKMMHKYGAHSATDVTGFGIVAHARNQAKSQLGDVSFEIHTLPIIKNMAKVNEAIGNSFKLLDGFAAETSGGLLLCLPAENADAYIKELRDLDGKPAWVVGRVVAGSKDAYITPDSKVIEVTPED</sequence>
<evidence type="ECO:0000259" key="7">
    <source>
        <dbReference type="Pfam" id="PF02769"/>
    </source>
</evidence>
<name>A0AAD9GED7_9STRA</name>
<feature type="domain" description="PurM-like C-terminal" evidence="7">
    <location>
        <begin position="254"/>
        <end position="421"/>
    </location>
</feature>
<keyword evidence="9" id="KW-1185">Reference proteome</keyword>
<dbReference type="GO" id="GO:0005524">
    <property type="term" value="F:ATP binding"/>
    <property type="evidence" value="ECO:0007669"/>
    <property type="project" value="UniProtKB-KW"/>
</dbReference>
<evidence type="ECO:0000313" key="9">
    <source>
        <dbReference type="Proteomes" id="UP001259832"/>
    </source>
</evidence>
<dbReference type="InterPro" id="IPR010918">
    <property type="entry name" value="PurM-like_C_dom"/>
</dbReference>
<dbReference type="FunFam" id="3.30.1330.10:FF:000025">
    <property type="entry name" value="Selenide, water dikinase"/>
    <property type="match status" value="1"/>
</dbReference>
<keyword evidence="3" id="KW-0418">Kinase</keyword>
<evidence type="ECO:0000256" key="1">
    <source>
        <dbReference type="ARBA" id="ARBA00022679"/>
    </source>
</evidence>
<evidence type="ECO:0000313" key="8">
    <source>
        <dbReference type="EMBL" id="KAK1936631.1"/>
    </source>
</evidence>
<evidence type="ECO:0000256" key="5">
    <source>
        <dbReference type="ARBA" id="ARBA00023266"/>
    </source>
</evidence>
<evidence type="ECO:0000256" key="2">
    <source>
        <dbReference type="ARBA" id="ARBA00022741"/>
    </source>
</evidence>
<protein>
    <submittedName>
        <fullName evidence="8">Selenide</fullName>
    </submittedName>
</protein>
<dbReference type="PANTHER" id="PTHR10256">
    <property type="entry name" value="SELENIDE, WATER DIKINASE"/>
    <property type="match status" value="1"/>
</dbReference>
<dbReference type="InterPro" id="IPR004536">
    <property type="entry name" value="SPS/SelD"/>
</dbReference>
<keyword evidence="2" id="KW-0547">Nucleotide-binding</keyword>
<dbReference type="GO" id="GO:0005737">
    <property type="term" value="C:cytoplasm"/>
    <property type="evidence" value="ECO:0007669"/>
    <property type="project" value="TreeGrafter"/>
</dbReference>
<organism evidence="8 9">
    <name type="scientific">Phytophthora citrophthora</name>
    <dbReference type="NCBI Taxonomy" id="4793"/>
    <lineage>
        <taxon>Eukaryota</taxon>
        <taxon>Sar</taxon>
        <taxon>Stramenopiles</taxon>
        <taxon>Oomycota</taxon>
        <taxon>Peronosporomycetes</taxon>
        <taxon>Peronosporales</taxon>
        <taxon>Peronosporaceae</taxon>
        <taxon>Phytophthora</taxon>
    </lineage>
</organism>
<gene>
    <name evidence="8" type="ORF">P3T76_010066</name>
</gene>
<dbReference type="GO" id="GO:0016260">
    <property type="term" value="P:selenocysteine biosynthetic process"/>
    <property type="evidence" value="ECO:0007669"/>
    <property type="project" value="TreeGrafter"/>
</dbReference>
<dbReference type="InterPro" id="IPR016188">
    <property type="entry name" value="PurM-like_N"/>
</dbReference>
<dbReference type="SUPFAM" id="SSF55326">
    <property type="entry name" value="PurM N-terminal domain-like"/>
    <property type="match status" value="1"/>
</dbReference>
<dbReference type="FunFam" id="3.90.650.10:FF:000010">
    <property type="entry name" value="Selenide, water dikinase"/>
    <property type="match status" value="1"/>
</dbReference>
<evidence type="ECO:0000256" key="3">
    <source>
        <dbReference type="ARBA" id="ARBA00022777"/>
    </source>
</evidence>
<dbReference type="AlphaFoldDB" id="A0AAD9GED7"/>
<keyword evidence="1" id="KW-0808">Transferase</keyword>
<dbReference type="SUPFAM" id="SSF56042">
    <property type="entry name" value="PurM C-terminal domain-like"/>
    <property type="match status" value="1"/>
</dbReference>
<comment type="caution">
    <text evidence="8">The sequence shown here is derived from an EMBL/GenBank/DDBJ whole genome shotgun (WGS) entry which is preliminary data.</text>
</comment>
<dbReference type="InterPro" id="IPR036921">
    <property type="entry name" value="PurM-like_N_sf"/>
</dbReference>
<dbReference type="Gene3D" id="3.90.650.10">
    <property type="entry name" value="PurM-like C-terminal domain"/>
    <property type="match status" value="1"/>
</dbReference>
<dbReference type="Proteomes" id="UP001259832">
    <property type="component" value="Unassembled WGS sequence"/>
</dbReference>
<accession>A0AAD9GED7</accession>
<dbReference type="Pfam" id="PF00586">
    <property type="entry name" value="AIRS"/>
    <property type="match status" value="1"/>
</dbReference>
<dbReference type="EMBL" id="JASMQC010000021">
    <property type="protein sequence ID" value="KAK1936631.1"/>
    <property type="molecule type" value="Genomic_DNA"/>
</dbReference>
<keyword evidence="5" id="KW-0711">Selenium</keyword>
<reference evidence="8" key="1">
    <citation type="submission" date="2023-08" db="EMBL/GenBank/DDBJ databases">
        <title>Reference Genome Resource for the Citrus Pathogen Phytophthora citrophthora.</title>
        <authorList>
            <person name="Moller H."/>
            <person name="Coetzee B."/>
            <person name="Rose L.J."/>
            <person name="Van Niekerk J.M."/>
        </authorList>
    </citation>
    <scope>NUCLEOTIDE SEQUENCE</scope>
    <source>
        <strain evidence="8">STE-U-9442</strain>
    </source>
</reference>
<proteinExistence type="predicted"/>
<evidence type="ECO:0000259" key="6">
    <source>
        <dbReference type="Pfam" id="PF00586"/>
    </source>
</evidence>
<dbReference type="InterPro" id="IPR036676">
    <property type="entry name" value="PurM-like_C_sf"/>
</dbReference>
<evidence type="ECO:0000256" key="4">
    <source>
        <dbReference type="ARBA" id="ARBA00022840"/>
    </source>
</evidence>